<sequence length="94" mass="10686">MMNHSVILRNLEQGSGSVEQYSALADTLDAVCCKEELEQGLYCCNCFSLYIHHKRMRQKFHVGLWRLAKFLFPTNNDSAYYSIVVTSESSGIST</sequence>
<gene>
    <name evidence="1" type="ORF">TNCT_398191</name>
</gene>
<dbReference type="EMBL" id="BMAO01016728">
    <property type="protein sequence ID" value="GFR10708.1"/>
    <property type="molecule type" value="Genomic_DNA"/>
</dbReference>
<reference evidence="1" key="1">
    <citation type="submission" date="2020-07" db="EMBL/GenBank/DDBJ databases">
        <title>Multicomponent nature underlies the extraordinary mechanical properties of spider dragline silk.</title>
        <authorList>
            <person name="Kono N."/>
            <person name="Nakamura H."/>
            <person name="Mori M."/>
            <person name="Yoshida Y."/>
            <person name="Ohtoshi R."/>
            <person name="Malay A.D."/>
            <person name="Moran D.A.P."/>
            <person name="Tomita M."/>
            <person name="Numata K."/>
            <person name="Arakawa K."/>
        </authorList>
    </citation>
    <scope>NUCLEOTIDE SEQUENCE</scope>
</reference>
<evidence type="ECO:0000313" key="2">
    <source>
        <dbReference type="Proteomes" id="UP000887116"/>
    </source>
</evidence>
<proteinExistence type="predicted"/>
<name>A0A8X6GT63_TRICU</name>
<comment type="caution">
    <text evidence="1">The sequence shown here is derived from an EMBL/GenBank/DDBJ whole genome shotgun (WGS) entry which is preliminary data.</text>
</comment>
<protein>
    <submittedName>
        <fullName evidence="1">Uncharacterized protein</fullName>
    </submittedName>
</protein>
<dbReference type="AlphaFoldDB" id="A0A8X6GT63"/>
<dbReference type="Proteomes" id="UP000887116">
    <property type="component" value="Unassembled WGS sequence"/>
</dbReference>
<accession>A0A8X6GT63</accession>
<evidence type="ECO:0000313" key="1">
    <source>
        <dbReference type="EMBL" id="GFR10708.1"/>
    </source>
</evidence>
<keyword evidence="2" id="KW-1185">Reference proteome</keyword>
<organism evidence="1 2">
    <name type="scientific">Trichonephila clavata</name>
    <name type="common">Joro spider</name>
    <name type="synonym">Nephila clavata</name>
    <dbReference type="NCBI Taxonomy" id="2740835"/>
    <lineage>
        <taxon>Eukaryota</taxon>
        <taxon>Metazoa</taxon>
        <taxon>Ecdysozoa</taxon>
        <taxon>Arthropoda</taxon>
        <taxon>Chelicerata</taxon>
        <taxon>Arachnida</taxon>
        <taxon>Araneae</taxon>
        <taxon>Araneomorphae</taxon>
        <taxon>Entelegynae</taxon>
        <taxon>Araneoidea</taxon>
        <taxon>Nephilidae</taxon>
        <taxon>Trichonephila</taxon>
    </lineage>
</organism>